<comment type="similarity">
    <text evidence="2 6">Belongs to the FPP/GGPP synthase family.</text>
</comment>
<dbReference type="GO" id="GO:0004161">
    <property type="term" value="F:dimethylallyltranstransferase activity"/>
    <property type="evidence" value="ECO:0007669"/>
    <property type="project" value="UniProtKB-EC"/>
</dbReference>
<dbReference type="PANTHER" id="PTHR12001:SF85">
    <property type="entry name" value="SHORT CHAIN ISOPRENYL DIPHOSPHATE SYNTHASE"/>
    <property type="match status" value="1"/>
</dbReference>
<dbReference type="InterPro" id="IPR000092">
    <property type="entry name" value="Polyprenyl_synt"/>
</dbReference>
<evidence type="ECO:0000256" key="4">
    <source>
        <dbReference type="ARBA" id="ARBA00022723"/>
    </source>
</evidence>
<evidence type="ECO:0000256" key="7">
    <source>
        <dbReference type="SAM" id="MobiDB-lite"/>
    </source>
</evidence>
<dbReference type="AlphaFoldDB" id="A0A931DBW3"/>
<dbReference type="SUPFAM" id="SSF48576">
    <property type="entry name" value="Terpenoid synthases"/>
    <property type="match status" value="1"/>
</dbReference>
<keyword evidence="9" id="KW-1185">Reference proteome</keyword>
<reference evidence="8" key="1">
    <citation type="submission" date="2020-11" db="EMBL/GenBank/DDBJ databases">
        <title>Sequencing the genomes of 1000 actinobacteria strains.</title>
        <authorList>
            <person name="Klenk H.-P."/>
        </authorList>
    </citation>
    <scope>NUCLEOTIDE SEQUENCE</scope>
    <source>
        <strain evidence="8">DSM 26152</strain>
    </source>
</reference>
<dbReference type="EC" id="2.5.1.29" evidence="8"/>
<evidence type="ECO:0000256" key="6">
    <source>
        <dbReference type="RuleBase" id="RU004466"/>
    </source>
</evidence>
<dbReference type="SFLD" id="SFLDS00005">
    <property type="entry name" value="Isoprenoid_Synthase_Type_I"/>
    <property type="match status" value="1"/>
</dbReference>
<evidence type="ECO:0000313" key="9">
    <source>
        <dbReference type="Proteomes" id="UP000625033"/>
    </source>
</evidence>
<evidence type="ECO:0000256" key="1">
    <source>
        <dbReference type="ARBA" id="ARBA00001946"/>
    </source>
</evidence>
<accession>A0A931DBW3</accession>
<gene>
    <name evidence="8" type="ORF">IW252_001348</name>
</gene>
<dbReference type="CDD" id="cd00685">
    <property type="entry name" value="Trans_IPPS_HT"/>
    <property type="match status" value="1"/>
</dbReference>
<dbReference type="PROSITE" id="PS00723">
    <property type="entry name" value="POLYPRENYL_SYNTHASE_1"/>
    <property type="match status" value="1"/>
</dbReference>
<dbReference type="InterPro" id="IPR008949">
    <property type="entry name" value="Isoprenoid_synthase_dom_sf"/>
</dbReference>
<dbReference type="Gene3D" id="1.10.600.10">
    <property type="entry name" value="Farnesyl Diphosphate Synthase"/>
    <property type="match status" value="1"/>
</dbReference>
<dbReference type="InterPro" id="IPR033749">
    <property type="entry name" value="Polyprenyl_synt_CS"/>
</dbReference>
<dbReference type="Proteomes" id="UP000625033">
    <property type="component" value="Unassembled WGS sequence"/>
</dbReference>
<keyword evidence="3 6" id="KW-0808">Transferase</keyword>
<dbReference type="GO" id="GO:0046872">
    <property type="term" value="F:metal ion binding"/>
    <property type="evidence" value="ECO:0007669"/>
    <property type="project" value="UniProtKB-KW"/>
</dbReference>
<evidence type="ECO:0000313" key="8">
    <source>
        <dbReference type="EMBL" id="MBG6084581.1"/>
    </source>
</evidence>
<feature type="region of interest" description="Disordered" evidence="7">
    <location>
        <begin position="1"/>
        <end position="24"/>
    </location>
</feature>
<dbReference type="EC" id="2.5.1.1" evidence="8"/>
<dbReference type="EMBL" id="JADOTZ010000001">
    <property type="protein sequence ID" value="MBG6084581.1"/>
    <property type="molecule type" value="Genomic_DNA"/>
</dbReference>
<name>A0A931DBW3_9MICC</name>
<dbReference type="GO" id="GO:0004311">
    <property type="term" value="F:geranylgeranyl diphosphate synthase activity"/>
    <property type="evidence" value="ECO:0007669"/>
    <property type="project" value="UniProtKB-EC"/>
</dbReference>
<comment type="caution">
    <text evidence="8">The sequence shown here is derived from an EMBL/GenBank/DDBJ whole genome shotgun (WGS) entry which is preliminary data.</text>
</comment>
<sequence>MEPWTTAPAGPSSAPEMPSPGGNPVGRVEEVLAQFFMDGKLRAAATDPAYLTLWEALEQAVAGGKRSRPQLVLAAYQHLARPAERAAENAVLLAASFELLHSAFVVHDDVIDRDTVRRGVPNVSGRYRQRALRDGADADTAAHAGDSAGLLAGDLALSGAYRLLRRVRTAPERRERLHDILDEAIFASIGGELLDVELSRSPVMPTPERMCRTARCKTSVYSFEAPLEAGAVLAGADSSVVAALTSSGRHAGIAYQVVDDVLGVFGHHSRTGKADWGDLREGKRTVLLAYAATRPEWQHIAHLIGSPHLTAAEAEHIRRVLTDCGARDHAISVAEDNARRALDFLEHDGVPSPLRAELTALLQGVMDRVRPE</sequence>
<keyword evidence="4" id="KW-0479">Metal-binding</keyword>
<dbReference type="RefSeq" id="WP_231365935.1">
    <property type="nucleotide sequence ID" value="NZ_JADOTZ010000001.1"/>
</dbReference>
<proteinExistence type="inferred from homology"/>
<keyword evidence="5" id="KW-0460">Magnesium</keyword>
<dbReference type="PANTHER" id="PTHR12001">
    <property type="entry name" value="GERANYLGERANYL PYROPHOSPHATE SYNTHASE"/>
    <property type="match status" value="1"/>
</dbReference>
<evidence type="ECO:0000256" key="3">
    <source>
        <dbReference type="ARBA" id="ARBA00022679"/>
    </source>
</evidence>
<evidence type="ECO:0000256" key="2">
    <source>
        <dbReference type="ARBA" id="ARBA00006706"/>
    </source>
</evidence>
<evidence type="ECO:0000256" key="5">
    <source>
        <dbReference type="ARBA" id="ARBA00022842"/>
    </source>
</evidence>
<dbReference type="GO" id="GO:0004337">
    <property type="term" value="F:(2E,6E)-farnesyl diphosphate synthase activity"/>
    <property type="evidence" value="ECO:0007669"/>
    <property type="project" value="UniProtKB-EC"/>
</dbReference>
<comment type="cofactor">
    <cofactor evidence="1">
        <name>Mg(2+)</name>
        <dbReference type="ChEBI" id="CHEBI:18420"/>
    </cofactor>
</comment>
<dbReference type="GO" id="GO:0008299">
    <property type="term" value="P:isoprenoid biosynthetic process"/>
    <property type="evidence" value="ECO:0007669"/>
    <property type="project" value="InterPro"/>
</dbReference>
<protein>
    <submittedName>
        <fullName evidence="8">Geranylgeranyl diphosphate synthase type II</fullName>
        <ecNumber evidence="8">2.5.1.1</ecNumber>
        <ecNumber evidence="8">2.5.1.10</ecNumber>
        <ecNumber evidence="8">2.5.1.29</ecNumber>
    </submittedName>
</protein>
<dbReference type="Pfam" id="PF00348">
    <property type="entry name" value="polyprenyl_synt"/>
    <property type="match status" value="1"/>
</dbReference>
<organism evidence="8 9">
    <name type="scientific">Zhihengliuella flava</name>
    <dbReference type="NCBI Taxonomy" id="1285193"/>
    <lineage>
        <taxon>Bacteria</taxon>
        <taxon>Bacillati</taxon>
        <taxon>Actinomycetota</taxon>
        <taxon>Actinomycetes</taxon>
        <taxon>Micrococcales</taxon>
        <taxon>Micrococcaceae</taxon>
        <taxon>Zhihengliuella</taxon>
    </lineage>
</organism>
<dbReference type="EC" id="2.5.1.10" evidence="8"/>